<dbReference type="Proteomes" id="UP001281147">
    <property type="component" value="Unassembled WGS sequence"/>
</dbReference>
<accession>A0ACC3MPG4</accession>
<evidence type="ECO:0000313" key="1">
    <source>
        <dbReference type="EMBL" id="KAK3698727.1"/>
    </source>
</evidence>
<reference evidence="1" key="1">
    <citation type="submission" date="2023-07" db="EMBL/GenBank/DDBJ databases">
        <title>Black Yeasts Isolated from many extreme environments.</title>
        <authorList>
            <person name="Coleine C."/>
            <person name="Stajich J.E."/>
            <person name="Selbmann L."/>
        </authorList>
    </citation>
    <scope>NUCLEOTIDE SEQUENCE</scope>
    <source>
        <strain evidence="1">CCFEE 5714</strain>
    </source>
</reference>
<evidence type="ECO:0000313" key="2">
    <source>
        <dbReference type="Proteomes" id="UP001281147"/>
    </source>
</evidence>
<gene>
    <name evidence="1" type="ORF">LTR37_016817</name>
</gene>
<protein>
    <submittedName>
        <fullName evidence="1">Uncharacterized protein</fullName>
    </submittedName>
</protein>
<proteinExistence type="predicted"/>
<name>A0ACC3MPG4_9PEZI</name>
<organism evidence="1 2">
    <name type="scientific">Vermiconidia calcicola</name>
    <dbReference type="NCBI Taxonomy" id="1690605"/>
    <lineage>
        <taxon>Eukaryota</taxon>
        <taxon>Fungi</taxon>
        <taxon>Dikarya</taxon>
        <taxon>Ascomycota</taxon>
        <taxon>Pezizomycotina</taxon>
        <taxon>Dothideomycetes</taxon>
        <taxon>Dothideomycetidae</taxon>
        <taxon>Mycosphaerellales</taxon>
        <taxon>Extremaceae</taxon>
        <taxon>Vermiconidia</taxon>
    </lineage>
</organism>
<comment type="caution">
    <text evidence="1">The sequence shown here is derived from an EMBL/GenBank/DDBJ whole genome shotgun (WGS) entry which is preliminary data.</text>
</comment>
<dbReference type="EMBL" id="JAUTXU010000207">
    <property type="protein sequence ID" value="KAK3698727.1"/>
    <property type="molecule type" value="Genomic_DNA"/>
</dbReference>
<sequence>MSEDNAPRNRKERRAAAKSSGKPVEPATSTPKLKMAQPDRSGPKSKTMMDLYEEKKALLEKGQPFDAKGADAHVMDSGGNIFDAGLMEDEPIGLVGNAVFWSLSLSMVHLMLDVLVYSQYRQEMEWRPIFERTLFVLPVLFVLTLMLKSEIASRFEMLRQLLFFIVAVGAGCYVIHAANRFGYYAVMKRCPPLGTLWIWSVIEMRLEFAAASVVADLGYLWWMGYEVF</sequence>
<keyword evidence="2" id="KW-1185">Reference proteome</keyword>